<sequence length="314" mass="37325">MIQYIFFISCTQKLNKKTESNAPNTQIALQDNNYESVPNAEKNEGNLPLKKRKILLNVSKSFNNGDSTQRFLLKRKHSPNNEYVNICDKSTCENTKLQSHKYNQDKNKEKRPINDETFKSDLEILNNQIDQWDFDDDLLEWPYTLKNCHNNVYEVKMHINNMKIIYGHFFSFYGELDCNLTKIESFIFFVAKDEVSKKLILEQLLFFKYCFDYIKKISPFYLHYKYHSMKLISNYSTLPIRLNVLFKKFQLLENFKSLEYALERSFNFSLTNDGKEILGKTYQKLDSLFRSLNEIYTVCSNIVLNLKVLIFKYG</sequence>
<dbReference type="KEGG" id="vnx:VNE69_03126"/>
<accession>A0AAX4JAA6</accession>
<keyword evidence="2" id="KW-1185">Reference proteome</keyword>
<protein>
    <submittedName>
        <fullName evidence="1">Uncharacterized protein</fullName>
    </submittedName>
</protein>
<organism evidence="1 2">
    <name type="scientific">Vairimorpha necatrix</name>
    <dbReference type="NCBI Taxonomy" id="6039"/>
    <lineage>
        <taxon>Eukaryota</taxon>
        <taxon>Fungi</taxon>
        <taxon>Fungi incertae sedis</taxon>
        <taxon>Microsporidia</taxon>
        <taxon>Nosematidae</taxon>
        <taxon>Vairimorpha</taxon>
    </lineage>
</organism>
<dbReference type="RefSeq" id="XP_065329052.1">
    <property type="nucleotide sequence ID" value="XM_065472980.1"/>
</dbReference>
<dbReference type="GeneID" id="90540722"/>
<dbReference type="Proteomes" id="UP001334084">
    <property type="component" value="Chromosome 3"/>
</dbReference>
<proteinExistence type="predicted"/>
<evidence type="ECO:0000313" key="2">
    <source>
        <dbReference type="Proteomes" id="UP001334084"/>
    </source>
</evidence>
<dbReference type="EMBL" id="CP142728">
    <property type="protein sequence ID" value="WUR02907.1"/>
    <property type="molecule type" value="Genomic_DNA"/>
</dbReference>
<evidence type="ECO:0000313" key="1">
    <source>
        <dbReference type="EMBL" id="WUR02907.1"/>
    </source>
</evidence>
<dbReference type="AlphaFoldDB" id="A0AAX4JAA6"/>
<gene>
    <name evidence="1" type="ORF">VNE69_03126</name>
</gene>
<name>A0AAX4JAA6_9MICR</name>
<reference evidence="1" key="1">
    <citation type="journal article" date="2024" name="BMC Genomics">
        <title>Functional annotation of a divergent genome using sequence and structure-based similarity.</title>
        <authorList>
            <person name="Svedberg D."/>
            <person name="Winiger R.R."/>
            <person name="Berg A."/>
            <person name="Sharma H."/>
            <person name="Tellgren-Roth C."/>
            <person name="Debrunner-Vossbrinck B.A."/>
            <person name="Vossbrinck C.R."/>
            <person name="Barandun J."/>
        </authorList>
    </citation>
    <scope>NUCLEOTIDE SEQUENCE</scope>
    <source>
        <strain evidence="1">Illinois isolate</strain>
    </source>
</reference>